<dbReference type="GO" id="GO:0015036">
    <property type="term" value="F:disulfide oxidoreductase activity"/>
    <property type="evidence" value="ECO:0007669"/>
    <property type="project" value="UniProtKB-ARBA"/>
</dbReference>
<dbReference type="STRING" id="1045855.DSC_14130"/>
<dbReference type="InterPro" id="IPR017937">
    <property type="entry name" value="Thioredoxin_CS"/>
</dbReference>
<dbReference type="RefSeq" id="WP_014161643.1">
    <property type="nucleotide sequence ID" value="NC_016147.2"/>
</dbReference>
<dbReference type="KEGG" id="psd:DSC_14130"/>
<evidence type="ECO:0000256" key="3">
    <source>
        <dbReference type="ARBA" id="ARBA00023284"/>
    </source>
</evidence>
<evidence type="ECO:0000256" key="1">
    <source>
        <dbReference type="ARBA" id="ARBA00004196"/>
    </source>
</evidence>
<dbReference type="EMBL" id="CP003093">
    <property type="protein sequence ID" value="AER57470.1"/>
    <property type="molecule type" value="Genomic_DNA"/>
</dbReference>
<dbReference type="AlphaFoldDB" id="G7UU36"/>
<accession>G7UU36</accession>
<sequence>MNRSGIALLLAALAAGVLGVLAGLWWQARPGHMPAVEAITAPDPPVPSGVTPAAPGDLLPALTLPDLEGNPVNLRSLAQGRPLLINVWASWCGPCVEEMPALDRFAAAQGAEGVQVLGLALDTPEGVRAFLQRTPVRYRLVLEQPGPSDASVRLGNRAGVLPYSVLVGADGRVLRQKTGPFAPDEIDGWAEAPVAAPAGIQTRD</sequence>
<dbReference type="PANTHER" id="PTHR42852">
    <property type="entry name" value="THIOL:DISULFIDE INTERCHANGE PROTEIN DSBE"/>
    <property type="match status" value="1"/>
</dbReference>
<gene>
    <name evidence="5" type="ordered locus">DSC_14130</name>
</gene>
<dbReference type="Proteomes" id="UP000005870">
    <property type="component" value="Chromosome"/>
</dbReference>
<evidence type="ECO:0000313" key="5">
    <source>
        <dbReference type="EMBL" id="AER57470.1"/>
    </source>
</evidence>
<comment type="subcellular location">
    <subcellularLocation>
        <location evidence="1">Cell envelope</location>
    </subcellularLocation>
</comment>
<feature type="domain" description="Thioredoxin" evidence="4">
    <location>
        <begin position="53"/>
        <end position="195"/>
    </location>
</feature>
<dbReference type="PROSITE" id="PS51352">
    <property type="entry name" value="THIOREDOXIN_2"/>
    <property type="match status" value="1"/>
</dbReference>
<dbReference type="InterPro" id="IPR013740">
    <property type="entry name" value="Redoxin"/>
</dbReference>
<evidence type="ECO:0000256" key="2">
    <source>
        <dbReference type="ARBA" id="ARBA00022748"/>
    </source>
</evidence>
<dbReference type="HOGENOM" id="CLU_042529_11_1_6"/>
<dbReference type="Pfam" id="PF08534">
    <property type="entry name" value="Redoxin"/>
    <property type="match status" value="1"/>
</dbReference>
<dbReference type="GO" id="GO:0030313">
    <property type="term" value="C:cell envelope"/>
    <property type="evidence" value="ECO:0007669"/>
    <property type="project" value="UniProtKB-SubCell"/>
</dbReference>
<dbReference type="SUPFAM" id="SSF52833">
    <property type="entry name" value="Thioredoxin-like"/>
    <property type="match status" value="1"/>
</dbReference>
<keyword evidence="6" id="KW-1185">Reference proteome</keyword>
<evidence type="ECO:0000259" key="4">
    <source>
        <dbReference type="PROSITE" id="PS51352"/>
    </source>
</evidence>
<organism evidence="5 6">
    <name type="scientific">Pseudoxanthomonas spadix (strain BD-a59)</name>
    <dbReference type="NCBI Taxonomy" id="1045855"/>
    <lineage>
        <taxon>Bacteria</taxon>
        <taxon>Pseudomonadati</taxon>
        <taxon>Pseudomonadota</taxon>
        <taxon>Gammaproteobacteria</taxon>
        <taxon>Lysobacterales</taxon>
        <taxon>Lysobacteraceae</taxon>
        <taxon>Pseudoxanthomonas</taxon>
    </lineage>
</organism>
<keyword evidence="2" id="KW-0201">Cytochrome c-type biogenesis</keyword>
<dbReference type="InterPro" id="IPR013766">
    <property type="entry name" value="Thioredoxin_domain"/>
</dbReference>
<protein>
    <submittedName>
        <fullName evidence="5">Thioredoxin-like protein</fullName>
    </submittedName>
</protein>
<proteinExistence type="predicted"/>
<evidence type="ECO:0000313" key="6">
    <source>
        <dbReference type="Proteomes" id="UP000005870"/>
    </source>
</evidence>
<dbReference type="eggNOG" id="COG0526">
    <property type="taxonomic scope" value="Bacteria"/>
</dbReference>
<dbReference type="InterPro" id="IPR036249">
    <property type="entry name" value="Thioredoxin-like_sf"/>
</dbReference>
<dbReference type="GO" id="GO:0017004">
    <property type="term" value="P:cytochrome complex assembly"/>
    <property type="evidence" value="ECO:0007669"/>
    <property type="project" value="UniProtKB-KW"/>
</dbReference>
<dbReference type="InterPro" id="IPR050553">
    <property type="entry name" value="Thioredoxin_ResA/DsbE_sf"/>
</dbReference>
<dbReference type="Gene3D" id="3.40.30.10">
    <property type="entry name" value="Glutaredoxin"/>
    <property type="match status" value="1"/>
</dbReference>
<reference evidence="5 6" key="1">
    <citation type="journal article" date="2012" name="J. Bacteriol.">
        <title>Complete Genome Sequence of the BTEX-Degrading Bacterium Pseudoxanthomonas spadix BD-a59.</title>
        <authorList>
            <person name="Lee S.H."/>
            <person name="Jin H.M."/>
            <person name="Lee H.J."/>
            <person name="Kim J.M."/>
            <person name="Jeon C.O."/>
        </authorList>
    </citation>
    <scope>NUCLEOTIDE SEQUENCE [LARGE SCALE GENOMIC DNA]</scope>
    <source>
        <strain evidence="5 6">BD-a59</strain>
    </source>
</reference>
<dbReference type="CDD" id="cd02966">
    <property type="entry name" value="TlpA_like_family"/>
    <property type="match status" value="1"/>
</dbReference>
<dbReference type="PANTHER" id="PTHR42852:SF13">
    <property type="entry name" value="PROTEIN DIPZ"/>
    <property type="match status" value="1"/>
</dbReference>
<keyword evidence="3" id="KW-0676">Redox-active center</keyword>
<dbReference type="PROSITE" id="PS00194">
    <property type="entry name" value="THIOREDOXIN_1"/>
    <property type="match status" value="1"/>
</dbReference>
<name>G7UU36_PSEUP</name>